<protein>
    <submittedName>
        <fullName evidence="4">LytTR family DNA-binding domain-containing protein</fullName>
    </submittedName>
</protein>
<evidence type="ECO:0000259" key="3">
    <source>
        <dbReference type="PROSITE" id="PS50930"/>
    </source>
</evidence>
<feature type="domain" description="Response regulatory" evidence="2">
    <location>
        <begin position="8"/>
        <end position="119"/>
    </location>
</feature>
<accession>A0AA49GCF3</accession>
<dbReference type="PANTHER" id="PTHR37299:SF1">
    <property type="entry name" value="STAGE 0 SPORULATION PROTEIN A HOMOLOG"/>
    <property type="match status" value="1"/>
</dbReference>
<dbReference type="Gene3D" id="2.40.50.1020">
    <property type="entry name" value="LytTr DNA-binding domain"/>
    <property type="match status" value="1"/>
</dbReference>
<sequence>MKMSTKMNVLIVEDEHLAAEGLKSYVSEINFLNLIGYCENALEANKFLAEKSIDLMFLDIQMPKLTGIDFLKSLSKPPMVIFTTAYPNYALQGYELDVIDYLVKPYPFDRFLKAVNKAKDRFDLSYHGVSSDDSSQNEYFFVKTEHKLEKVIFNEINYVQAMENYVVIHSHKQSIITLMTMKAMEEIVEDKPFLRIHKSYLINKDKVEAIEGNSIHIGGKTLPISRQKKSQVLDQIIKS</sequence>
<organism evidence="4">
    <name type="scientific">Marivirga arenosa</name>
    <dbReference type="NCBI Taxonomy" id="3059076"/>
    <lineage>
        <taxon>Bacteria</taxon>
        <taxon>Pseudomonadati</taxon>
        <taxon>Bacteroidota</taxon>
        <taxon>Cytophagia</taxon>
        <taxon>Cytophagales</taxon>
        <taxon>Marivirgaceae</taxon>
        <taxon>Marivirga</taxon>
    </lineage>
</organism>
<feature type="modified residue" description="4-aspartylphosphate" evidence="1">
    <location>
        <position position="59"/>
    </location>
</feature>
<dbReference type="SUPFAM" id="SSF52172">
    <property type="entry name" value="CheY-like"/>
    <property type="match status" value="1"/>
</dbReference>
<dbReference type="PANTHER" id="PTHR37299">
    <property type="entry name" value="TRANSCRIPTIONAL REGULATOR-RELATED"/>
    <property type="match status" value="1"/>
</dbReference>
<dbReference type="InterPro" id="IPR007492">
    <property type="entry name" value="LytTR_DNA-bd_dom"/>
</dbReference>
<evidence type="ECO:0000313" key="4">
    <source>
        <dbReference type="EMBL" id="WKK80955.2"/>
    </source>
</evidence>
<dbReference type="Pfam" id="PF00072">
    <property type="entry name" value="Response_reg"/>
    <property type="match status" value="1"/>
</dbReference>
<dbReference type="Pfam" id="PF04397">
    <property type="entry name" value="LytTR"/>
    <property type="match status" value="1"/>
</dbReference>
<dbReference type="SMART" id="SM00448">
    <property type="entry name" value="REC"/>
    <property type="match status" value="1"/>
</dbReference>
<dbReference type="InterPro" id="IPR001789">
    <property type="entry name" value="Sig_transdc_resp-reg_receiver"/>
</dbReference>
<keyword evidence="1" id="KW-0597">Phosphoprotein</keyword>
<proteinExistence type="predicted"/>
<dbReference type="InterPro" id="IPR011006">
    <property type="entry name" value="CheY-like_superfamily"/>
</dbReference>
<reference evidence="4" key="1">
    <citation type="submission" date="2023-08" db="EMBL/GenBank/DDBJ databases">
        <title>Comparative genomics and taxonomic characterization of three novel marine species of genus Marivirga.</title>
        <authorList>
            <person name="Muhammad N."/>
            <person name="Kim S.-G."/>
        </authorList>
    </citation>
    <scope>NUCLEOTIDE SEQUENCE</scope>
    <source>
        <strain evidence="4">BKB1-2</strain>
    </source>
</reference>
<name>A0AA49GCF3_9BACT</name>
<dbReference type="GO" id="GO:0003677">
    <property type="term" value="F:DNA binding"/>
    <property type="evidence" value="ECO:0007669"/>
    <property type="project" value="UniProtKB-KW"/>
</dbReference>
<dbReference type="SMART" id="SM00850">
    <property type="entry name" value="LytTR"/>
    <property type="match status" value="1"/>
</dbReference>
<feature type="domain" description="HTH LytTR-type" evidence="3">
    <location>
        <begin position="140"/>
        <end position="239"/>
    </location>
</feature>
<evidence type="ECO:0000259" key="2">
    <source>
        <dbReference type="PROSITE" id="PS50110"/>
    </source>
</evidence>
<dbReference type="InterPro" id="IPR046947">
    <property type="entry name" value="LytR-like"/>
</dbReference>
<keyword evidence="4" id="KW-0238">DNA-binding</keyword>
<dbReference type="Gene3D" id="3.40.50.2300">
    <property type="match status" value="1"/>
</dbReference>
<dbReference type="Proteomes" id="UP001232019">
    <property type="component" value="Chromosome"/>
</dbReference>
<dbReference type="RefSeq" id="WP_322345622.1">
    <property type="nucleotide sequence ID" value="NZ_CP129968.2"/>
</dbReference>
<dbReference type="AlphaFoldDB" id="A0AA49GCF3"/>
<dbReference type="KEGG" id="marp:QYS47_00640"/>
<dbReference type="PROSITE" id="PS50930">
    <property type="entry name" value="HTH_LYTTR"/>
    <property type="match status" value="1"/>
</dbReference>
<dbReference type="PROSITE" id="PS50110">
    <property type="entry name" value="RESPONSE_REGULATORY"/>
    <property type="match status" value="1"/>
</dbReference>
<evidence type="ECO:0000256" key="1">
    <source>
        <dbReference type="PROSITE-ProRule" id="PRU00169"/>
    </source>
</evidence>
<gene>
    <name evidence="4" type="ORF">QYS47_00640</name>
</gene>
<dbReference type="EMBL" id="CP129968">
    <property type="protein sequence ID" value="WKK80955.2"/>
    <property type="molecule type" value="Genomic_DNA"/>
</dbReference>
<dbReference type="GO" id="GO:0000156">
    <property type="term" value="F:phosphorelay response regulator activity"/>
    <property type="evidence" value="ECO:0007669"/>
    <property type="project" value="InterPro"/>
</dbReference>